<feature type="compositionally biased region" description="Polar residues" evidence="1">
    <location>
        <begin position="642"/>
        <end position="657"/>
    </location>
</feature>
<evidence type="ECO:0000259" key="2">
    <source>
        <dbReference type="SMART" id="SM01054"/>
    </source>
</evidence>
<dbReference type="InterPro" id="IPR012417">
    <property type="entry name" value="CaM-bd_dom_pln"/>
</dbReference>
<evidence type="ECO:0000256" key="1">
    <source>
        <dbReference type="SAM" id="MobiDB-lite"/>
    </source>
</evidence>
<organism evidence="3 4">
    <name type="scientific">Panicum virgatum</name>
    <name type="common">Blackwell switchgrass</name>
    <dbReference type="NCBI Taxonomy" id="38727"/>
    <lineage>
        <taxon>Eukaryota</taxon>
        <taxon>Viridiplantae</taxon>
        <taxon>Streptophyta</taxon>
        <taxon>Embryophyta</taxon>
        <taxon>Tracheophyta</taxon>
        <taxon>Spermatophyta</taxon>
        <taxon>Magnoliopsida</taxon>
        <taxon>Liliopsida</taxon>
        <taxon>Poales</taxon>
        <taxon>Poaceae</taxon>
        <taxon>PACMAD clade</taxon>
        <taxon>Panicoideae</taxon>
        <taxon>Panicodae</taxon>
        <taxon>Paniceae</taxon>
        <taxon>Panicinae</taxon>
        <taxon>Panicum</taxon>
        <taxon>Panicum sect. Hiantes</taxon>
    </lineage>
</organism>
<feature type="compositionally biased region" description="Acidic residues" evidence="1">
    <location>
        <begin position="472"/>
        <end position="499"/>
    </location>
</feature>
<dbReference type="PANTHER" id="PTHR33923:SF13">
    <property type="entry name" value="PLANT CALMODULIN-BINDING PROTEIN-RELATED"/>
    <property type="match status" value="1"/>
</dbReference>
<proteinExistence type="predicted"/>
<sequence length="969" mass="105025">MVRSKEAPKKKPKDPLLTPPSKPRGGGFLAEPGRPWSRGGAAMSPVPSYMRGTSSSDAKAGRRARPVAPVSASASPARRMTVASVPASASPARRRPAVRVLTRGKVLFPEEAPGSGSGSALGRATCSSTMKEAKFPDALDLAPGATDAEGPAALRVCPYTYCSLNGHAHHSPAVPLRSFLASRRRLIKTQQSMKLKGVSAFRKKSGEKSMSGGGSGGGGAKIAPLIDEEAVGDFFVEVYAGPRVSSDMSCSDMSLDEMYSTVRRMEFVVFDRCGADEDSEKGKDLVVCDDGDPEPHLKFQEKHGAIRDSLSECSGADTGSDFVEELPWLRYHGYEYDDSLDDEIAEEQRMREEAGGVEISGEHEEEQGKSGRSAAEDFKEDAAEELENDDVENTSNLACGAEIIADQDVACRLEAWQEPDGRDEEQLSEDVYKSEIPDQEVTGGANTILEESCKEETFVDQEANDDVCSVESDGESEVTQEQDAEDEESTPDDDSEMEISENTISGDGCREDFSEEVTSRAVPEDDSTADNEQYVGTVDDAFEQDGTPASGHNDAQKEFCITRSKLEVISEETATAQQTYQDGSINDMVPKEMEITTCKLEEAFEESGNPQESNRGGISTCVDDAQVELDITTCKSKDASEESNATEKSGLNDNAENVTEGAEMGPEITKCNLEDASEESGTDEDTAEDDESACYSGDTQNDLQTTKCISLDTSKESAIAQEADQSVIQEDEDGIKTAGGQNKSEITPCESGSASLKPAKSHEADGDINITHASYGLQKDTTMPKLDACEGNTATEEAGLQKLDAYEDIRATEEAVQSSQIPADFADAKEPSIDDICGAFSGMNLKGDVYFDPAESATCPRNKLIISRRRRTPEEEEYLRGFNPRAPNFLPLELDPDAEKVDLKHQMMDERKNAEEWMIDYALRRAVTNLAPARKKKVELLVQAFETVLPHDEDDKKSITPTRPVQACN</sequence>
<accession>A0A8T0UUG1</accession>
<dbReference type="AlphaFoldDB" id="A0A8T0UUG1"/>
<feature type="compositionally biased region" description="Low complexity" evidence="1">
    <location>
        <begin position="66"/>
        <end position="76"/>
    </location>
</feature>
<feature type="region of interest" description="Disordered" evidence="1">
    <location>
        <begin position="1"/>
        <end position="76"/>
    </location>
</feature>
<evidence type="ECO:0000313" key="3">
    <source>
        <dbReference type="EMBL" id="KAG2627931.1"/>
    </source>
</evidence>
<feature type="compositionally biased region" description="Acidic residues" evidence="1">
    <location>
        <begin position="382"/>
        <end position="392"/>
    </location>
</feature>
<dbReference type="Pfam" id="PF07839">
    <property type="entry name" value="CaM_binding"/>
    <property type="match status" value="1"/>
</dbReference>
<gene>
    <name evidence="3" type="ORF">PVAP13_3KG265830</name>
</gene>
<comment type="caution">
    <text evidence="3">The sequence shown here is derived from an EMBL/GenBank/DDBJ whole genome shotgun (WGS) entry which is preliminary data.</text>
</comment>
<feature type="region of interest" description="Disordered" evidence="1">
    <location>
        <begin position="720"/>
        <end position="762"/>
    </location>
</feature>
<dbReference type="OrthoDB" id="1304871at2759"/>
<feature type="compositionally biased region" description="Acidic residues" evidence="1">
    <location>
        <begin position="675"/>
        <end position="692"/>
    </location>
</feature>
<name>A0A8T0UUG1_PANVG</name>
<dbReference type="PANTHER" id="PTHR33923">
    <property type="entry name" value="CALMODULIN-BINDING PROTEIN-RELATED"/>
    <property type="match status" value="1"/>
</dbReference>
<dbReference type="EMBL" id="CM029041">
    <property type="protein sequence ID" value="KAG2627931.1"/>
    <property type="molecule type" value="Genomic_DNA"/>
</dbReference>
<feature type="compositionally biased region" description="Polar residues" evidence="1">
    <location>
        <begin position="739"/>
        <end position="754"/>
    </location>
</feature>
<dbReference type="InterPro" id="IPR044681">
    <property type="entry name" value="PICBP-like"/>
</dbReference>
<dbReference type="SMART" id="SM01054">
    <property type="entry name" value="CaM_binding"/>
    <property type="match status" value="1"/>
</dbReference>
<feature type="region of interest" description="Disordered" evidence="1">
    <location>
        <begin position="415"/>
        <end position="556"/>
    </location>
</feature>
<feature type="compositionally biased region" description="Basic and acidic residues" evidence="1">
    <location>
        <begin position="348"/>
        <end position="381"/>
    </location>
</feature>
<feature type="domain" description="Calmodulin-binding" evidence="2">
    <location>
        <begin position="839"/>
        <end position="950"/>
    </location>
</feature>
<dbReference type="Proteomes" id="UP000823388">
    <property type="component" value="Chromosome 3K"/>
</dbReference>
<feature type="region of interest" description="Disordered" evidence="1">
    <location>
        <begin position="348"/>
        <end position="394"/>
    </location>
</feature>
<feature type="region of interest" description="Disordered" evidence="1">
    <location>
        <begin position="633"/>
        <end position="700"/>
    </location>
</feature>
<evidence type="ECO:0000313" key="4">
    <source>
        <dbReference type="Proteomes" id="UP000823388"/>
    </source>
</evidence>
<feature type="region of interest" description="Disordered" evidence="1">
    <location>
        <begin position="198"/>
        <end position="218"/>
    </location>
</feature>
<protein>
    <recommendedName>
        <fullName evidence="2">Calmodulin-binding domain-containing protein</fullName>
    </recommendedName>
</protein>
<dbReference type="GO" id="GO:0005516">
    <property type="term" value="F:calmodulin binding"/>
    <property type="evidence" value="ECO:0007669"/>
    <property type="project" value="InterPro"/>
</dbReference>
<reference evidence="3" key="1">
    <citation type="submission" date="2020-05" db="EMBL/GenBank/DDBJ databases">
        <title>WGS assembly of Panicum virgatum.</title>
        <authorList>
            <person name="Lovell J.T."/>
            <person name="Jenkins J."/>
            <person name="Shu S."/>
            <person name="Juenger T.E."/>
            <person name="Schmutz J."/>
        </authorList>
    </citation>
    <scope>NUCLEOTIDE SEQUENCE</scope>
    <source>
        <strain evidence="3">AP13</strain>
    </source>
</reference>
<keyword evidence="4" id="KW-1185">Reference proteome</keyword>